<comment type="caution">
    <text evidence="7">The sequence shown here is derived from an EMBL/GenBank/DDBJ whole genome shotgun (WGS) entry which is preliminary data.</text>
</comment>
<reference evidence="7 8" key="1">
    <citation type="submission" date="2017-02" db="EMBL/GenBank/DDBJ databases">
        <title>Arcobacter caeni sp. nov, a new Arcobacter species isolated from reclaimed water.</title>
        <authorList>
            <person name="Figueras M.J."/>
            <person name="Perez-Cataluna A."/>
            <person name="Salas-Masso N."/>
        </authorList>
    </citation>
    <scope>NUCLEOTIDE SEQUENCE [LARGE SCALE GENOMIC DNA]</scope>
    <source>
        <strain evidence="7 8">RW17-10</strain>
    </source>
</reference>
<evidence type="ECO:0000256" key="1">
    <source>
        <dbReference type="ARBA" id="ARBA00007074"/>
    </source>
</evidence>
<evidence type="ECO:0000256" key="4">
    <source>
        <dbReference type="ARBA" id="ARBA00022801"/>
    </source>
</evidence>
<name>A0A363D137_9BACT</name>
<dbReference type="InterPro" id="IPR038765">
    <property type="entry name" value="Papain-like_cys_pep_sf"/>
</dbReference>
<dbReference type="EMBL" id="MUXE01000006">
    <property type="protein sequence ID" value="PUE65048.1"/>
    <property type="molecule type" value="Genomic_DNA"/>
</dbReference>
<dbReference type="PANTHER" id="PTHR47360">
    <property type="entry name" value="MUREIN DD-ENDOPEPTIDASE MEPS/MUREIN LD-CARBOXYPEPTIDASE"/>
    <property type="match status" value="1"/>
</dbReference>
<evidence type="ECO:0000256" key="5">
    <source>
        <dbReference type="ARBA" id="ARBA00022807"/>
    </source>
</evidence>
<accession>A0A363D137</accession>
<dbReference type="PANTHER" id="PTHR47360:SF1">
    <property type="entry name" value="ENDOPEPTIDASE NLPC-RELATED"/>
    <property type="match status" value="1"/>
</dbReference>
<dbReference type="SUPFAM" id="SSF54001">
    <property type="entry name" value="Cysteine proteinases"/>
    <property type="match status" value="1"/>
</dbReference>
<evidence type="ECO:0000256" key="3">
    <source>
        <dbReference type="ARBA" id="ARBA00022729"/>
    </source>
</evidence>
<sequence length="184" mass="20874">MTGCSLKNSDNSSLSSQNGEYIFQSASLENTIKQRDMKFKKYKEIMKSNKSLDSLSYQNERIDLDLDLFDFYSEWEGVEYKLGGDSKSGIDCSGFIQKAFKEKFNLSMPRTALLQSQVGKEIDKSQLLSGDLVFFKTGDDINHVGIYLEDGLFVHASTKIGVTISELSNSYFSKSYWKAQRIID</sequence>
<keyword evidence="8" id="KW-1185">Reference proteome</keyword>
<dbReference type="PROSITE" id="PS51935">
    <property type="entry name" value="NLPC_P60"/>
    <property type="match status" value="1"/>
</dbReference>
<evidence type="ECO:0000256" key="2">
    <source>
        <dbReference type="ARBA" id="ARBA00022670"/>
    </source>
</evidence>
<keyword evidence="4" id="KW-0378">Hydrolase</keyword>
<dbReference type="GO" id="GO:0008234">
    <property type="term" value="F:cysteine-type peptidase activity"/>
    <property type="evidence" value="ECO:0007669"/>
    <property type="project" value="UniProtKB-KW"/>
</dbReference>
<dbReference type="Pfam" id="PF00877">
    <property type="entry name" value="NLPC_P60"/>
    <property type="match status" value="1"/>
</dbReference>
<protein>
    <recommendedName>
        <fullName evidence="6">NlpC/P60 domain-containing protein</fullName>
    </recommendedName>
</protein>
<keyword evidence="2" id="KW-0645">Protease</keyword>
<keyword evidence="5" id="KW-0788">Thiol protease</keyword>
<dbReference type="GO" id="GO:0006508">
    <property type="term" value="P:proteolysis"/>
    <property type="evidence" value="ECO:0007669"/>
    <property type="project" value="UniProtKB-KW"/>
</dbReference>
<dbReference type="Gene3D" id="3.90.1720.10">
    <property type="entry name" value="endopeptidase domain like (from Nostoc punctiforme)"/>
    <property type="match status" value="1"/>
</dbReference>
<dbReference type="InterPro" id="IPR000064">
    <property type="entry name" value="NLP_P60_dom"/>
</dbReference>
<organism evidence="7 8">
    <name type="scientific">Arcobacter caeni</name>
    <dbReference type="NCBI Taxonomy" id="1912877"/>
    <lineage>
        <taxon>Bacteria</taxon>
        <taxon>Pseudomonadati</taxon>
        <taxon>Campylobacterota</taxon>
        <taxon>Epsilonproteobacteria</taxon>
        <taxon>Campylobacterales</taxon>
        <taxon>Arcobacteraceae</taxon>
        <taxon>Arcobacter</taxon>
    </lineage>
</organism>
<evidence type="ECO:0000313" key="7">
    <source>
        <dbReference type="EMBL" id="PUE65048.1"/>
    </source>
</evidence>
<evidence type="ECO:0000259" key="6">
    <source>
        <dbReference type="PROSITE" id="PS51935"/>
    </source>
</evidence>
<dbReference type="Proteomes" id="UP000251135">
    <property type="component" value="Unassembled WGS sequence"/>
</dbReference>
<evidence type="ECO:0000313" key="8">
    <source>
        <dbReference type="Proteomes" id="UP000251135"/>
    </source>
</evidence>
<feature type="domain" description="NlpC/P60" evidence="6">
    <location>
        <begin position="62"/>
        <end position="183"/>
    </location>
</feature>
<dbReference type="AlphaFoldDB" id="A0A363D137"/>
<dbReference type="InterPro" id="IPR052062">
    <property type="entry name" value="Murein_DD/LD_carboxypeptidase"/>
</dbReference>
<comment type="similarity">
    <text evidence="1">Belongs to the peptidase C40 family.</text>
</comment>
<keyword evidence="3" id="KW-0732">Signal</keyword>
<proteinExistence type="inferred from homology"/>
<gene>
    <name evidence="7" type="ORF">B0174_05475</name>
</gene>